<keyword evidence="2" id="KW-1185">Reference proteome</keyword>
<reference evidence="1" key="1">
    <citation type="submission" date="2022-11" db="EMBL/GenBank/DDBJ databases">
        <title>Genome Sequence of Boeremia exigua.</title>
        <authorList>
            <person name="Buettner E."/>
        </authorList>
    </citation>
    <scope>NUCLEOTIDE SEQUENCE</scope>
    <source>
        <strain evidence="1">CU02</strain>
    </source>
</reference>
<sequence length="974" mass="109592">MLVKEKNPAEHFLFFTCLRIFNFFIWMRRKILSDRFVIVKHDEWVVEHYVGVTGAWQDVTTMPIYCEETEKYLRTRDDEEMFEQVLLTSGQSVYALVILAEVMDRELVQQPDSPVSSIEEIYFRSHDPLVDHCSYRVTLKDGQQFAVAFADRPLGWLPIVDDWESYEERFVAEGWQPEKGLSNEEIMQRQHKFVMSLLERNDRVRAMWQMWEAEVAAEARAGVDPQVEATRNAVREAMQQWLQQNIPLSLLKSNVPHGRVDQRASRSLLPSPHQSTLLTPMPQQQHNINASKEAQIQLALQALKQDANLSQRRAAAIYNVPQATLSNRSTGRPSRADTMPNSRGLDNNEEQVIVEHILELDARGFGPQLADVAAMANSLRAERNLGPVGTNWPRAVVTASERQGRLKTVQPGNREWVTVIQGINTKGWAIPPFIIFKARHHLSDWYKEEDLPQDWVIGVSNNGWTTNELCLEWLKHFDVHTKERTVGTYQLLVIDGHESHELLQFQQYCKDNKIVTLCMPPHSSHLLQPLNVGCFAPLKQVYRRQAKMLMRSQISHLTKTEFLPCFKAAYNAVFTPSNIQGGFRGAGLVPFNPERVISGLDVKLRTPSPPLAANNVPWQSQTPSNTLEFGSQSNLIREKYKKQQGSSPNSVLSALEHYAKGGAILSHKLVLAQQQIAELQAANEAATRRKSHKRKRVQKEGTLIVEDGQRLAALKEFRARSDGKRAKKQVRTQEVCYRELKRGVLGHNRSGFGVVLAKVIDSPVDRLARGLPFCLNSHQSSKMSRLNPYAKQHQSPSGVNDARPTAMQIIKDEELEGKWTGRVVLVTGCSPGGLGPETARAMHATGADVYIAGRDREKTEAVARDILSDGRPGKVEVVTLDLSSLVSVRKAAEEVLRKTGGRVNVLVNNAGTVKTTNPHRPMLTIQQASWPVRKAPRPTDSRRISPQTTSATSSSSSYSNPHSSPPPRQPSTRA</sequence>
<name>A0ACC2IH60_9PLEO</name>
<organism evidence="1 2">
    <name type="scientific">Boeremia exigua</name>
    <dbReference type="NCBI Taxonomy" id="749465"/>
    <lineage>
        <taxon>Eukaryota</taxon>
        <taxon>Fungi</taxon>
        <taxon>Dikarya</taxon>
        <taxon>Ascomycota</taxon>
        <taxon>Pezizomycotina</taxon>
        <taxon>Dothideomycetes</taxon>
        <taxon>Pleosporomycetidae</taxon>
        <taxon>Pleosporales</taxon>
        <taxon>Pleosporineae</taxon>
        <taxon>Didymellaceae</taxon>
        <taxon>Boeremia</taxon>
    </lineage>
</organism>
<dbReference type="Proteomes" id="UP001153331">
    <property type="component" value="Unassembled WGS sequence"/>
</dbReference>
<comment type="caution">
    <text evidence="1">The sequence shown here is derived from an EMBL/GenBank/DDBJ whole genome shotgun (WGS) entry which is preliminary data.</text>
</comment>
<proteinExistence type="predicted"/>
<evidence type="ECO:0000313" key="1">
    <source>
        <dbReference type="EMBL" id="KAJ8114528.1"/>
    </source>
</evidence>
<gene>
    <name evidence="1" type="ORF">OPT61_g3605</name>
</gene>
<evidence type="ECO:0000313" key="2">
    <source>
        <dbReference type="Proteomes" id="UP001153331"/>
    </source>
</evidence>
<protein>
    <submittedName>
        <fullName evidence="1">Uncharacterized protein</fullName>
    </submittedName>
</protein>
<dbReference type="EMBL" id="JAPHNI010000188">
    <property type="protein sequence ID" value="KAJ8114528.1"/>
    <property type="molecule type" value="Genomic_DNA"/>
</dbReference>
<accession>A0ACC2IH60</accession>